<feature type="transmembrane region" description="Helical" evidence="2">
    <location>
        <begin position="84"/>
        <end position="102"/>
    </location>
</feature>
<comment type="caution">
    <text evidence="3">The sequence shown here is derived from an EMBL/GenBank/DDBJ whole genome shotgun (WGS) entry which is preliminary data.</text>
</comment>
<feature type="region of interest" description="Disordered" evidence="1">
    <location>
        <begin position="332"/>
        <end position="367"/>
    </location>
</feature>
<evidence type="ECO:0000256" key="1">
    <source>
        <dbReference type="SAM" id="MobiDB-lite"/>
    </source>
</evidence>
<feature type="region of interest" description="Disordered" evidence="1">
    <location>
        <begin position="1"/>
        <end position="78"/>
    </location>
</feature>
<reference evidence="3" key="1">
    <citation type="journal article" date="2014" name="Int. J. Syst. Evol. Microbiol.">
        <title>Complete genome sequence of Corynebacterium casei LMG S-19264T (=DSM 44701T), isolated from a smear-ripened cheese.</title>
        <authorList>
            <consortium name="US DOE Joint Genome Institute (JGI-PGF)"/>
            <person name="Walter F."/>
            <person name="Albersmeier A."/>
            <person name="Kalinowski J."/>
            <person name="Ruckert C."/>
        </authorList>
    </citation>
    <scope>NUCLEOTIDE SEQUENCE</scope>
    <source>
        <strain evidence="3">JCM 4477</strain>
    </source>
</reference>
<dbReference type="AlphaFoldDB" id="A0A919AM20"/>
<evidence type="ECO:0000313" key="3">
    <source>
        <dbReference type="EMBL" id="GHF14234.1"/>
    </source>
</evidence>
<protein>
    <submittedName>
        <fullName evidence="3">Uncharacterized protein</fullName>
    </submittedName>
</protein>
<dbReference type="EMBL" id="BNBI01000009">
    <property type="protein sequence ID" value="GHF14234.1"/>
    <property type="molecule type" value="Genomic_DNA"/>
</dbReference>
<reference evidence="3" key="2">
    <citation type="submission" date="2020-09" db="EMBL/GenBank/DDBJ databases">
        <authorList>
            <person name="Sun Q."/>
            <person name="Ohkuma M."/>
        </authorList>
    </citation>
    <scope>NUCLEOTIDE SEQUENCE</scope>
    <source>
        <strain evidence="3">JCM 4477</strain>
    </source>
</reference>
<dbReference type="Proteomes" id="UP000630718">
    <property type="component" value="Unassembled WGS sequence"/>
</dbReference>
<keyword evidence="2" id="KW-0472">Membrane</keyword>
<feature type="region of interest" description="Disordered" evidence="1">
    <location>
        <begin position="116"/>
        <end position="135"/>
    </location>
</feature>
<feature type="compositionally biased region" description="Basic and acidic residues" evidence="1">
    <location>
        <begin position="346"/>
        <end position="367"/>
    </location>
</feature>
<keyword evidence="2" id="KW-1133">Transmembrane helix</keyword>
<evidence type="ECO:0000313" key="4">
    <source>
        <dbReference type="Proteomes" id="UP000630718"/>
    </source>
</evidence>
<keyword evidence="4" id="KW-1185">Reference proteome</keyword>
<organism evidence="3 4">
    <name type="scientific">Streptomyces fumanus</name>
    <dbReference type="NCBI Taxonomy" id="67302"/>
    <lineage>
        <taxon>Bacteria</taxon>
        <taxon>Bacillati</taxon>
        <taxon>Actinomycetota</taxon>
        <taxon>Actinomycetes</taxon>
        <taxon>Kitasatosporales</taxon>
        <taxon>Streptomycetaceae</taxon>
        <taxon>Streptomyces</taxon>
    </lineage>
</organism>
<accession>A0A919AM20</accession>
<gene>
    <name evidence="3" type="ORF">GCM10018772_44390</name>
</gene>
<name>A0A919AM20_9ACTN</name>
<proteinExistence type="predicted"/>
<keyword evidence="2" id="KW-0812">Transmembrane</keyword>
<evidence type="ECO:0000256" key="2">
    <source>
        <dbReference type="SAM" id="Phobius"/>
    </source>
</evidence>
<sequence length="367" mass="39023">MSAVSSVPPADRPDEGPEGSAISDEELERFLREAAEGTGTPPKEPSARARMVARRLREEEPAPTAWRPGPPVPVGTGGRTRRRGLLTAVGVLIAALVAVIAVRPSLLLDRFRGDAAETGASPAPAQGPTRADPFRGSPAAGWAEGADAIVPPAARAVSGVTETEVARALRRTKEFLVAANLDPGVLRGDRPEKAIALLDPKSPGLLAKVERSLRAPDRTDDPLLLFTRFDPARARVLGDVVKVRGEMTVRAGEPGVAEVRADYTFVYPLVRAEGGDEVARTVVRRSLTVAVSDPDRWDVTEGKLLPKAYFSDFGNTACEVYDGYLHPSFAEGPATGEPATGPTVDPYDRSRPLTGDGREECGEVTRT</sequence>